<keyword evidence="10" id="KW-1185">Reference proteome</keyword>
<organism evidence="9 10">
    <name type="scientific">Phototrophicus methaneseepsis</name>
    <dbReference type="NCBI Taxonomy" id="2710758"/>
    <lineage>
        <taxon>Bacteria</taxon>
        <taxon>Bacillati</taxon>
        <taxon>Chloroflexota</taxon>
        <taxon>Candidatus Thermofontia</taxon>
        <taxon>Phototrophicales</taxon>
        <taxon>Phototrophicaceae</taxon>
        <taxon>Phototrophicus</taxon>
    </lineage>
</organism>
<evidence type="ECO:0000313" key="10">
    <source>
        <dbReference type="Proteomes" id="UP000594468"/>
    </source>
</evidence>
<feature type="transmembrane region" description="Helical" evidence="7">
    <location>
        <begin position="20"/>
        <end position="40"/>
    </location>
</feature>
<evidence type="ECO:0000256" key="1">
    <source>
        <dbReference type="ARBA" id="ARBA00004651"/>
    </source>
</evidence>
<dbReference type="SUPFAM" id="SSF161098">
    <property type="entry name" value="MetI-like"/>
    <property type="match status" value="1"/>
</dbReference>
<keyword evidence="4 7" id="KW-0812">Transmembrane</keyword>
<evidence type="ECO:0000259" key="8">
    <source>
        <dbReference type="PROSITE" id="PS50928"/>
    </source>
</evidence>
<reference evidence="9 10" key="1">
    <citation type="submission" date="2020-02" db="EMBL/GenBank/DDBJ databases">
        <authorList>
            <person name="Zheng R.K."/>
            <person name="Sun C.M."/>
        </authorList>
    </citation>
    <scope>NUCLEOTIDE SEQUENCE [LARGE SCALE GENOMIC DNA]</scope>
    <source>
        <strain evidence="10">rifampicinis</strain>
    </source>
</reference>
<feature type="transmembrane region" description="Helical" evidence="7">
    <location>
        <begin position="119"/>
        <end position="149"/>
    </location>
</feature>
<dbReference type="PANTHER" id="PTHR30193">
    <property type="entry name" value="ABC TRANSPORTER PERMEASE PROTEIN"/>
    <property type="match status" value="1"/>
</dbReference>
<comment type="similarity">
    <text evidence="7">Belongs to the binding-protein-dependent transport system permease family.</text>
</comment>
<evidence type="ECO:0000256" key="6">
    <source>
        <dbReference type="ARBA" id="ARBA00023136"/>
    </source>
</evidence>
<dbReference type="InterPro" id="IPR035906">
    <property type="entry name" value="MetI-like_sf"/>
</dbReference>
<dbReference type="EMBL" id="CP062983">
    <property type="protein sequence ID" value="QPC85227.1"/>
    <property type="molecule type" value="Genomic_DNA"/>
</dbReference>
<proteinExistence type="inferred from homology"/>
<dbReference type="Pfam" id="PF00528">
    <property type="entry name" value="BPD_transp_1"/>
    <property type="match status" value="1"/>
</dbReference>
<feature type="transmembrane region" description="Helical" evidence="7">
    <location>
        <begin position="260"/>
        <end position="280"/>
    </location>
</feature>
<dbReference type="PROSITE" id="PS50928">
    <property type="entry name" value="ABC_TM1"/>
    <property type="match status" value="1"/>
</dbReference>
<sequence>MLPLNFCTFEQEHDIIDQVFGVLLIAIGMAITLLPARWVLTRLLNKQSFLAVDASPGAFKGIILPFVFLAPTLIILAVFLYYPSLETFRLSTLLARLGAPRTAFVCVDNFTRLVDDSTYFNTVVVTLLISLAIVVIGLILSLFVAVLAYQPVKGARIYRTLLIWPYAISPVVAGVIFLLMFNPTGGIINYGLDSVFGIQIPWLNDPSVAPWAVILASVWKSMGYNILFYIAGLQNVPKDLLEAASIDGANLVRRFLQITIPLLSPITFFLVITNLTYAFFETFGTIDYLTGGGPLNSTTTMMYRIYQIGIRNNDLGKAAAESIILFVMVIGLTVIQFRTSGNQVTYGA</sequence>
<dbReference type="GO" id="GO:0005886">
    <property type="term" value="C:plasma membrane"/>
    <property type="evidence" value="ECO:0007669"/>
    <property type="project" value="UniProtKB-SubCell"/>
</dbReference>
<dbReference type="AlphaFoldDB" id="A0A7S8IGY6"/>
<feature type="domain" description="ABC transmembrane type-1" evidence="8">
    <location>
        <begin position="123"/>
        <end position="336"/>
    </location>
</feature>
<dbReference type="Gene3D" id="1.10.3720.10">
    <property type="entry name" value="MetI-like"/>
    <property type="match status" value="1"/>
</dbReference>
<dbReference type="CDD" id="cd06261">
    <property type="entry name" value="TM_PBP2"/>
    <property type="match status" value="1"/>
</dbReference>
<dbReference type="GO" id="GO:0055085">
    <property type="term" value="P:transmembrane transport"/>
    <property type="evidence" value="ECO:0007669"/>
    <property type="project" value="InterPro"/>
</dbReference>
<accession>A0A7S8IGY6</accession>
<feature type="transmembrane region" description="Helical" evidence="7">
    <location>
        <begin position="211"/>
        <end position="231"/>
    </location>
</feature>
<keyword evidence="2 7" id="KW-0813">Transport</keyword>
<evidence type="ECO:0000256" key="5">
    <source>
        <dbReference type="ARBA" id="ARBA00022989"/>
    </source>
</evidence>
<dbReference type="InterPro" id="IPR000515">
    <property type="entry name" value="MetI-like"/>
</dbReference>
<evidence type="ECO:0000256" key="3">
    <source>
        <dbReference type="ARBA" id="ARBA00022475"/>
    </source>
</evidence>
<feature type="transmembrane region" description="Helical" evidence="7">
    <location>
        <begin position="318"/>
        <end position="337"/>
    </location>
</feature>
<comment type="subcellular location">
    <subcellularLocation>
        <location evidence="1 7">Cell membrane</location>
        <topology evidence="1 7">Multi-pass membrane protein</topology>
    </subcellularLocation>
</comment>
<dbReference type="KEGG" id="pmet:G4Y79_16620"/>
<gene>
    <name evidence="9" type="ORF">G4Y79_16620</name>
</gene>
<keyword evidence="3" id="KW-1003">Cell membrane</keyword>
<protein>
    <submittedName>
        <fullName evidence="9">Sugar ABC transporter permease</fullName>
    </submittedName>
</protein>
<dbReference type="InterPro" id="IPR051393">
    <property type="entry name" value="ABC_transporter_permease"/>
</dbReference>
<evidence type="ECO:0000313" key="9">
    <source>
        <dbReference type="EMBL" id="QPC85227.1"/>
    </source>
</evidence>
<dbReference type="PANTHER" id="PTHR30193:SF37">
    <property type="entry name" value="INNER MEMBRANE ABC TRANSPORTER PERMEASE PROTEIN YCJO"/>
    <property type="match status" value="1"/>
</dbReference>
<keyword evidence="5 7" id="KW-1133">Transmembrane helix</keyword>
<evidence type="ECO:0000256" key="2">
    <source>
        <dbReference type="ARBA" id="ARBA00022448"/>
    </source>
</evidence>
<feature type="transmembrane region" description="Helical" evidence="7">
    <location>
        <begin position="161"/>
        <end position="181"/>
    </location>
</feature>
<feature type="transmembrane region" description="Helical" evidence="7">
    <location>
        <begin position="61"/>
        <end position="82"/>
    </location>
</feature>
<evidence type="ECO:0000256" key="7">
    <source>
        <dbReference type="RuleBase" id="RU363032"/>
    </source>
</evidence>
<dbReference type="Proteomes" id="UP000594468">
    <property type="component" value="Chromosome"/>
</dbReference>
<keyword evidence="6 7" id="KW-0472">Membrane</keyword>
<name>A0A7S8IGY6_9CHLR</name>
<evidence type="ECO:0000256" key="4">
    <source>
        <dbReference type="ARBA" id="ARBA00022692"/>
    </source>
</evidence>